<proteinExistence type="predicted"/>
<comment type="caution">
    <text evidence="1">The sequence shown here is derived from an EMBL/GenBank/DDBJ whole genome shotgun (WGS) entry which is preliminary data.</text>
</comment>
<dbReference type="EMBL" id="JAPDFW010000095">
    <property type="protein sequence ID" value="KAJ5070399.1"/>
    <property type="molecule type" value="Genomic_DNA"/>
</dbReference>
<evidence type="ECO:0000313" key="2">
    <source>
        <dbReference type="Proteomes" id="UP001149090"/>
    </source>
</evidence>
<protein>
    <submittedName>
        <fullName evidence="1">Uncharacterized protein</fullName>
    </submittedName>
</protein>
<sequence length="243" mass="26325">MKKQTIKPCCEIKTPIAPTFISGGIVSTGAEIPGFLADKLLGIGGDVSTTIKATPVNFLLNGFSFTQYDIVKELYQKNDPKKEDPNWKLGLKIGATTAIIQSLLTVPIDSFTKKERKEDGSVKKSGMVEDFIDNWVSSVPPSAFFAAFAEEMGPKFAAFGNARKFSPNEKICLNFALGASSALFSNYCSKPFEFAKQKVLGKSDESCLDFLKKQFKPSLAGAVRAGAMMACFGPTFAKVKTLL</sequence>
<dbReference type="Proteomes" id="UP001149090">
    <property type="component" value="Unassembled WGS sequence"/>
</dbReference>
<organism evidence="1 2">
    <name type="scientific">Anaeramoeba ignava</name>
    <name type="common">Anaerobic marine amoeba</name>
    <dbReference type="NCBI Taxonomy" id="1746090"/>
    <lineage>
        <taxon>Eukaryota</taxon>
        <taxon>Metamonada</taxon>
        <taxon>Anaeramoebidae</taxon>
        <taxon>Anaeramoeba</taxon>
    </lineage>
</organism>
<gene>
    <name evidence="1" type="ORF">M0811_10871</name>
</gene>
<keyword evidence="2" id="KW-1185">Reference proteome</keyword>
<reference evidence="1" key="1">
    <citation type="submission" date="2022-10" db="EMBL/GenBank/DDBJ databases">
        <title>Novel sulphate-reducing endosymbionts in the free-living metamonad Anaeramoeba.</title>
        <authorList>
            <person name="Jerlstrom-Hultqvist J."/>
            <person name="Cepicka I."/>
            <person name="Gallot-Lavallee L."/>
            <person name="Salas-Leiva D."/>
            <person name="Curtis B.A."/>
            <person name="Zahonova K."/>
            <person name="Pipaliya S."/>
            <person name="Dacks J."/>
            <person name="Roger A.J."/>
        </authorList>
    </citation>
    <scope>NUCLEOTIDE SEQUENCE</scope>
    <source>
        <strain evidence="1">BMAN</strain>
    </source>
</reference>
<evidence type="ECO:0000313" key="1">
    <source>
        <dbReference type="EMBL" id="KAJ5070399.1"/>
    </source>
</evidence>
<name>A0A9Q0LDI2_ANAIG</name>
<dbReference type="AlphaFoldDB" id="A0A9Q0LDI2"/>
<accession>A0A9Q0LDI2</accession>